<dbReference type="Proteomes" id="UP000035218">
    <property type="component" value="Unassembled WGS sequence"/>
</dbReference>
<dbReference type="Proteomes" id="UP000319498">
    <property type="component" value="Unassembled WGS sequence"/>
</dbReference>
<evidence type="ECO:0000313" key="3">
    <source>
        <dbReference type="Proteomes" id="UP000035218"/>
    </source>
</evidence>
<sequence>MAFETNEEIAAKTEELRQRVAASRIAKGQPPEPPEKFVPIPLGVILAEQLAPFYKIAVQYAAVIASGSLVHVDTSKLEKYRETAKLARMCIGRHSGLIASSVEWCLREMDEINAAINEGKESEIDKTSKMRRFSFFLEYLNESPWADTYDYKSTEPHHIREAKIKAEVERLKNDPDAYQAEQDAAWRHYSEIEHLI</sequence>
<reference evidence="2 3" key="1">
    <citation type="submission" date="2015-05" db="EMBL/GenBank/DDBJ databases">
        <title>Genome sequencing project for genomic taxonomy and phylogenomics of Bacillus-like bacteria.</title>
        <authorList>
            <person name="Liu B."/>
            <person name="Wang J."/>
            <person name="Zhu Y."/>
            <person name="Liu G."/>
            <person name="Chen Q."/>
            <person name="Chen Z."/>
            <person name="Lan J."/>
            <person name="Che J."/>
            <person name="Ge C."/>
            <person name="Shi H."/>
            <person name="Pan Z."/>
            <person name="Liu X."/>
        </authorList>
    </citation>
    <scope>NUCLEOTIDE SEQUENCE [LARGE SCALE GENOMIC DNA]</scope>
    <source>
        <strain evidence="2 3">DSM 9885</strain>
    </source>
</reference>
<keyword evidence="4" id="KW-1185">Reference proteome</keyword>
<dbReference type="RefSeq" id="WP_047072946.1">
    <property type="nucleotide sequence ID" value="NZ_BJOL01000014.1"/>
</dbReference>
<gene>
    <name evidence="2" type="ORF">AA984_22375</name>
    <name evidence="1" type="ORF">BFO01nite_25610</name>
</gene>
<name>A0A837KHB0_9BACL</name>
<reference evidence="1 4" key="2">
    <citation type="submission" date="2019-06" db="EMBL/GenBank/DDBJ databases">
        <title>Whole genome shotgun sequence of Brevibacillus formosus NBRC 15716.</title>
        <authorList>
            <person name="Hosoyama A."/>
            <person name="Uohara A."/>
            <person name="Ohji S."/>
            <person name="Ichikawa N."/>
        </authorList>
    </citation>
    <scope>NUCLEOTIDE SEQUENCE [LARGE SCALE GENOMIC DNA]</scope>
    <source>
        <strain evidence="1 4">NBRC 15716</strain>
    </source>
</reference>
<dbReference type="AlphaFoldDB" id="A0A837KHB0"/>
<dbReference type="GeneID" id="87587798"/>
<organism evidence="2 3">
    <name type="scientific">Brevibacillus formosus</name>
    <dbReference type="NCBI Taxonomy" id="54913"/>
    <lineage>
        <taxon>Bacteria</taxon>
        <taxon>Bacillati</taxon>
        <taxon>Bacillota</taxon>
        <taxon>Bacilli</taxon>
        <taxon>Bacillales</taxon>
        <taxon>Paenibacillaceae</taxon>
        <taxon>Brevibacillus</taxon>
    </lineage>
</organism>
<evidence type="ECO:0000313" key="4">
    <source>
        <dbReference type="Proteomes" id="UP000319498"/>
    </source>
</evidence>
<accession>A0A837KHB0</accession>
<proteinExistence type="predicted"/>
<evidence type="ECO:0000313" key="1">
    <source>
        <dbReference type="EMBL" id="GED58429.1"/>
    </source>
</evidence>
<comment type="caution">
    <text evidence="2">The sequence shown here is derived from an EMBL/GenBank/DDBJ whole genome shotgun (WGS) entry which is preliminary data.</text>
</comment>
<dbReference type="OrthoDB" id="2600605at2"/>
<dbReference type="EMBL" id="BJOL01000014">
    <property type="protein sequence ID" value="GED58429.1"/>
    <property type="molecule type" value="Genomic_DNA"/>
</dbReference>
<evidence type="ECO:0000313" key="2">
    <source>
        <dbReference type="EMBL" id="KLH96758.1"/>
    </source>
</evidence>
<dbReference type="EMBL" id="LDCN01000008">
    <property type="protein sequence ID" value="KLH96758.1"/>
    <property type="molecule type" value="Genomic_DNA"/>
</dbReference>
<protein>
    <submittedName>
        <fullName evidence="2">Uncharacterized protein</fullName>
    </submittedName>
</protein>